<name>A0A8A4ZCJ6_9MICO</name>
<dbReference type="KEGG" id="psic:J4E96_12555"/>
<dbReference type="EMBL" id="CP071868">
    <property type="protein sequence ID" value="QTE28217.1"/>
    <property type="molecule type" value="Genomic_DNA"/>
</dbReference>
<dbReference type="PANTHER" id="PTHR43157">
    <property type="entry name" value="PHOSPHATIDYLINOSITOL-GLYCAN BIOSYNTHESIS CLASS F PROTEIN-RELATED"/>
    <property type="match status" value="1"/>
</dbReference>
<dbReference type="AlphaFoldDB" id="A0A8A4ZCJ6"/>
<organism evidence="2 3">
    <name type="scientific">Pengzhenrongella sicca</name>
    <dbReference type="NCBI Taxonomy" id="2819238"/>
    <lineage>
        <taxon>Bacteria</taxon>
        <taxon>Bacillati</taxon>
        <taxon>Actinomycetota</taxon>
        <taxon>Actinomycetes</taxon>
        <taxon>Micrococcales</taxon>
        <taxon>Pengzhenrongella</taxon>
    </lineage>
</organism>
<dbReference type="PRINTS" id="PR00081">
    <property type="entry name" value="GDHRDH"/>
</dbReference>
<dbReference type="RefSeq" id="WP_227422447.1">
    <property type="nucleotide sequence ID" value="NZ_CP071868.1"/>
</dbReference>
<dbReference type="PANTHER" id="PTHR43157:SF31">
    <property type="entry name" value="PHOSPHATIDYLINOSITOL-GLYCAN BIOSYNTHESIS CLASS F PROTEIN"/>
    <property type="match status" value="1"/>
</dbReference>
<dbReference type="Pfam" id="PF00106">
    <property type="entry name" value="adh_short"/>
    <property type="match status" value="1"/>
</dbReference>
<evidence type="ECO:0000313" key="3">
    <source>
        <dbReference type="Proteomes" id="UP000663937"/>
    </source>
</evidence>
<dbReference type="GO" id="GO:0016491">
    <property type="term" value="F:oxidoreductase activity"/>
    <property type="evidence" value="ECO:0007669"/>
    <property type="project" value="UniProtKB-KW"/>
</dbReference>
<dbReference type="Gene3D" id="3.40.50.720">
    <property type="entry name" value="NAD(P)-binding Rossmann-like Domain"/>
    <property type="match status" value="1"/>
</dbReference>
<sequence>MPERIVVITGASDGIGAAAARQLSRAGDRVVIVGRNPAKTAAVAAELGADFLVADFARLEQVHALAATLRERYPRIDVLANNAGGIMGARADTVDGHELTFQVNHLAPFLLTTLLIDRLVASEARVITTSSTGNKLFGNLKIDDLDARSAYSPNSAYGNAKLANILFTRELDRRYGARGISAASFHPGVVATSFAAGSTSPMRFLYRTFLKRTLLSPDRGADTLVWLATAEPGTDWVRGEYYDRRKVAVANKQSYDAELATQLWERSAAMVERDGFPVPR</sequence>
<dbReference type="InterPro" id="IPR002347">
    <property type="entry name" value="SDR_fam"/>
</dbReference>
<keyword evidence="3" id="KW-1185">Reference proteome</keyword>
<accession>A0A8A4ZCJ6</accession>
<dbReference type="Proteomes" id="UP000663937">
    <property type="component" value="Chromosome"/>
</dbReference>
<dbReference type="InterPro" id="IPR036291">
    <property type="entry name" value="NAD(P)-bd_dom_sf"/>
</dbReference>
<keyword evidence="1" id="KW-0560">Oxidoreductase</keyword>
<protein>
    <submittedName>
        <fullName evidence="2">SDR family NAD(P)-dependent oxidoreductase</fullName>
    </submittedName>
</protein>
<gene>
    <name evidence="2" type="ORF">J4E96_12555</name>
</gene>
<reference evidence="2" key="1">
    <citation type="submission" date="2021-03" db="EMBL/GenBank/DDBJ databases">
        <title>Pengzhenrongella sicca gen. nov., sp. nov., a new member of suborder Micrococcineae isolated from High-Arctic tundra soil.</title>
        <authorList>
            <person name="Peng F."/>
        </authorList>
    </citation>
    <scope>NUCLEOTIDE SEQUENCE</scope>
    <source>
        <strain evidence="2">LRZ-2</strain>
    </source>
</reference>
<evidence type="ECO:0000313" key="2">
    <source>
        <dbReference type="EMBL" id="QTE28217.1"/>
    </source>
</evidence>
<dbReference type="SUPFAM" id="SSF51735">
    <property type="entry name" value="NAD(P)-binding Rossmann-fold domains"/>
    <property type="match status" value="1"/>
</dbReference>
<proteinExistence type="predicted"/>
<evidence type="ECO:0000256" key="1">
    <source>
        <dbReference type="ARBA" id="ARBA00023002"/>
    </source>
</evidence>